<organism evidence="2 3">
    <name type="scientific">Paenibacillus zeisoli</name>
    <dbReference type="NCBI Taxonomy" id="2496267"/>
    <lineage>
        <taxon>Bacteria</taxon>
        <taxon>Bacillati</taxon>
        <taxon>Bacillota</taxon>
        <taxon>Bacilli</taxon>
        <taxon>Bacillales</taxon>
        <taxon>Paenibacillaceae</taxon>
        <taxon>Paenibacillus</taxon>
    </lineage>
</organism>
<evidence type="ECO:0000313" key="3">
    <source>
        <dbReference type="Proteomes" id="UP000272464"/>
    </source>
</evidence>
<dbReference type="Gene3D" id="3.30.70.1430">
    <property type="entry name" value="Multidrug efflux transporter AcrB pore domain"/>
    <property type="match status" value="2"/>
</dbReference>
<feature type="transmembrane region" description="Helical" evidence="1">
    <location>
        <begin position="524"/>
        <end position="551"/>
    </location>
</feature>
<evidence type="ECO:0000256" key="1">
    <source>
        <dbReference type="SAM" id="Phobius"/>
    </source>
</evidence>
<sequence length="1010" mass="108567">MKSLIRFSMKNATAILLLVAVLAAGGYYAVSQMKMEKYPDVDIPYLHVNIVYPGASPEQSMRDIGEVLEKEFSNIEGVTGVYTWGAPNAYSGVIKTSMSVNMDKIEEEARNIVSKAKLPEGTGEPVFTSEKLDPEIYTVAYSGADEEKLQRFVEGEVVPAVKSAEGIGQVQVKGIQDKQIYIQVKPGKLKEKGLTLDQVQQLITASHVNIPIGDIKTSSQILPVRMDDTLKSMEDVKSIRLFAAAGAPQSAPGGEAKLNSFTLDEIADITYRASDETITHMNGEPAVTISVLSKGGEDAVGMVKQIKQKLSSLAIPSGIKQELLLDQSEDIQHSVYGMLREVLLGCLMAVAVTLLFLRNLRSTLIAVISIPLSMLASFIVLNQLGYTLNMMTLAGIAVAIGRVVDDSIVVIENVFRRVRGAQERNPELVEQATREVSSAITSSTLTTVAVFLPLAFVPGIVGKFFVPLAWTIVISLLFSLLVAVTIVPLMSRLFLLKIKHKEHKEGSLQKVYRRMLTGVLRHRAVTLTLAIVLLAGSMAIPAAGAIGFNFLPSEKPTNFNVDVTMPVGTNEALTQEVVKDVEQVVKAEPGVERTFIRAGNEDGRVAFKVTKEADTTRMGEELRKKFSKIKGAESIILVGLGGIGGNNLNIIVNGPTRESITEGANQIAAAIRKIDGLADVRSSAQGEKPEIAIDLNHERVAEKGLTPAQVASSLRMMVTGGTIASMDINNKPSDVILKLQTDHTGSTEQLKEQEVTGALGQPVKLGDLGVIKKIQSRTQVAHLDQKEYMEVYASITDNNSAKVSSDAFAVMNALKLPNGVSWTSEGAAKEMNDGFVSMGIALLISIVLVYFVMLLAFGQAMLPFVILASIPFSIIGAIGGLFLAGEPIGMPAMIGLLMLNGIVVTNAIVLLDRVKQNEQKGMERRQALIEAGVTRVRPILMTAIATVGALLPLALSTEAGLVSRALAVVVIGGLVSSTLLTLLIVPVIYSFMGAKREKVKQEVLVPAKQL</sequence>
<dbReference type="Gene3D" id="1.20.1640.10">
    <property type="entry name" value="Multidrug efflux transporter AcrB transmembrane domain"/>
    <property type="match status" value="2"/>
</dbReference>
<keyword evidence="3" id="KW-1185">Reference proteome</keyword>
<dbReference type="SUPFAM" id="SSF82714">
    <property type="entry name" value="Multidrug efflux transporter AcrB TolC docking domain, DN and DC subdomains"/>
    <property type="match status" value="2"/>
</dbReference>
<dbReference type="PANTHER" id="PTHR32063">
    <property type="match status" value="1"/>
</dbReference>
<dbReference type="PRINTS" id="PR00702">
    <property type="entry name" value="ACRIFLAVINRP"/>
</dbReference>
<dbReference type="GO" id="GO:0042910">
    <property type="term" value="F:xenobiotic transmembrane transporter activity"/>
    <property type="evidence" value="ECO:0007669"/>
    <property type="project" value="TreeGrafter"/>
</dbReference>
<feature type="transmembrane region" description="Helical" evidence="1">
    <location>
        <begin position="864"/>
        <end position="884"/>
    </location>
</feature>
<evidence type="ECO:0000313" key="2">
    <source>
        <dbReference type="EMBL" id="RUT30671.1"/>
    </source>
</evidence>
<feature type="transmembrane region" description="Helical" evidence="1">
    <location>
        <begin position="965"/>
        <end position="991"/>
    </location>
</feature>
<comment type="caution">
    <text evidence="2">The sequence shown here is derived from an EMBL/GenBank/DDBJ whole genome shotgun (WGS) entry which is preliminary data.</text>
</comment>
<keyword evidence="1" id="KW-0812">Transmembrane</keyword>
<dbReference type="RefSeq" id="WP_127199603.1">
    <property type="nucleotide sequence ID" value="NZ_RZNX01000004.1"/>
</dbReference>
<dbReference type="PANTHER" id="PTHR32063:SF0">
    <property type="entry name" value="SWARMING MOTILITY PROTEIN SWRC"/>
    <property type="match status" value="1"/>
</dbReference>
<dbReference type="SUPFAM" id="SSF82693">
    <property type="entry name" value="Multidrug efflux transporter AcrB pore domain, PN1, PN2, PC1 and PC2 subdomains"/>
    <property type="match status" value="3"/>
</dbReference>
<feature type="transmembrane region" description="Helical" evidence="1">
    <location>
        <begin position="436"/>
        <end position="456"/>
    </location>
</feature>
<dbReference type="SUPFAM" id="SSF82866">
    <property type="entry name" value="Multidrug efflux transporter AcrB transmembrane domain"/>
    <property type="match status" value="2"/>
</dbReference>
<dbReference type="InterPro" id="IPR027463">
    <property type="entry name" value="AcrB_DN_DC_subdom"/>
</dbReference>
<dbReference type="EMBL" id="RZNX01000004">
    <property type="protein sequence ID" value="RUT30671.1"/>
    <property type="molecule type" value="Genomic_DNA"/>
</dbReference>
<name>A0A3S1B7T2_9BACL</name>
<feature type="transmembrane region" description="Helical" evidence="1">
    <location>
        <begin position="335"/>
        <end position="357"/>
    </location>
</feature>
<dbReference type="Proteomes" id="UP000272464">
    <property type="component" value="Unassembled WGS sequence"/>
</dbReference>
<feature type="transmembrane region" description="Helical" evidence="1">
    <location>
        <begin position="932"/>
        <end position="953"/>
    </location>
</feature>
<protein>
    <submittedName>
        <fullName evidence="2">Efflux RND transporter permease subunit</fullName>
    </submittedName>
</protein>
<accession>A0A3S1B7T2</accession>
<feature type="transmembrane region" description="Helical" evidence="1">
    <location>
        <begin position="890"/>
        <end position="911"/>
    </location>
</feature>
<dbReference type="Gene3D" id="3.30.2090.10">
    <property type="entry name" value="Multidrug efflux transporter AcrB TolC docking domain, DN and DC subdomains"/>
    <property type="match status" value="2"/>
</dbReference>
<reference evidence="2 3" key="1">
    <citation type="submission" date="2018-12" db="EMBL/GenBank/DDBJ databases">
        <authorList>
            <person name="Sun L."/>
            <person name="Chen Z."/>
        </authorList>
    </citation>
    <scope>NUCLEOTIDE SEQUENCE [LARGE SCALE GENOMIC DNA]</scope>
    <source>
        <strain evidence="2 3">3-5-3</strain>
    </source>
</reference>
<dbReference type="Pfam" id="PF00873">
    <property type="entry name" value="ACR_tran"/>
    <property type="match status" value="1"/>
</dbReference>
<gene>
    <name evidence="2" type="ORF">EJP77_12690</name>
</gene>
<dbReference type="OrthoDB" id="9757876at2"/>
<dbReference type="Gene3D" id="3.30.70.1320">
    <property type="entry name" value="Multidrug efflux transporter AcrB pore domain like"/>
    <property type="match status" value="1"/>
</dbReference>
<dbReference type="GO" id="GO:0005886">
    <property type="term" value="C:plasma membrane"/>
    <property type="evidence" value="ECO:0007669"/>
    <property type="project" value="TreeGrafter"/>
</dbReference>
<keyword evidence="1" id="KW-0472">Membrane</keyword>
<proteinExistence type="predicted"/>
<feature type="transmembrane region" description="Helical" evidence="1">
    <location>
        <begin position="390"/>
        <end position="415"/>
    </location>
</feature>
<dbReference type="AlphaFoldDB" id="A0A3S1B7T2"/>
<dbReference type="InterPro" id="IPR001036">
    <property type="entry name" value="Acrflvin-R"/>
</dbReference>
<feature type="transmembrane region" description="Helical" evidence="1">
    <location>
        <begin position="835"/>
        <end position="857"/>
    </location>
</feature>
<feature type="transmembrane region" description="Helical" evidence="1">
    <location>
        <begin position="364"/>
        <end position="384"/>
    </location>
</feature>
<feature type="transmembrane region" description="Helical" evidence="1">
    <location>
        <begin position="468"/>
        <end position="495"/>
    </location>
</feature>
<keyword evidence="1" id="KW-1133">Transmembrane helix</keyword>
<dbReference type="Gene3D" id="3.30.70.1440">
    <property type="entry name" value="Multidrug efflux transporter AcrB pore domain"/>
    <property type="match status" value="1"/>
</dbReference>